<organism evidence="4 5">
    <name type="scientific">Candidatus Daviesbacteria bacterium RIFCSPHIGHO2_02_FULL_43_12</name>
    <dbReference type="NCBI Taxonomy" id="1797776"/>
    <lineage>
        <taxon>Bacteria</taxon>
        <taxon>Candidatus Daviesiibacteriota</taxon>
    </lineage>
</organism>
<feature type="transmembrane region" description="Helical" evidence="2">
    <location>
        <begin position="351"/>
        <end position="372"/>
    </location>
</feature>
<evidence type="ECO:0000256" key="3">
    <source>
        <dbReference type="SAM" id="SignalP"/>
    </source>
</evidence>
<evidence type="ECO:0000313" key="5">
    <source>
        <dbReference type="Proteomes" id="UP000177328"/>
    </source>
</evidence>
<accession>A0A1F5KKC7</accession>
<gene>
    <name evidence="4" type="ORF">A3D25_02570</name>
</gene>
<evidence type="ECO:0008006" key="6">
    <source>
        <dbReference type="Google" id="ProtNLM"/>
    </source>
</evidence>
<evidence type="ECO:0000256" key="2">
    <source>
        <dbReference type="SAM" id="Phobius"/>
    </source>
</evidence>
<keyword evidence="2" id="KW-1133">Transmembrane helix</keyword>
<protein>
    <recommendedName>
        <fullName evidence="6">Fibronectin type-III domain-containing protein</fullName>
    </recommendedName>
</protein>
<name>A0A1F5KKC7_9BACT</name>
<feature type="signal peptide" evidence="3">
    <location>
        <begin position="1"/>
        <end position="25"/>
    </location>
</feature>
<evidence type="ECO:0000256" key="1">
    <source>
        <dbReference type="SAM" id="MobiDB-lite"/>
    </source>
</evidence>
<reference evidence="4 5" key="1">
    <citation type="journal article" date="2016" name="Nat. Commun.">
        <title>Thousands of microbial genomes shed light on interconnected biogeochemical processes in an aquifer system.</title>
        <authorList>
            <person name="Anantharaman K."/>
            <person name="Brown C.T."/>
            <person name="Hug L.A."/>
            <person name="Sharon I."/>
            <person name="Castelle C.J."/>
            <person name="Probst A.J."/>
            <person name="Thomas B.C."/>
            <person name="Singh A."/>
            <person name="Wilkins M.J."/>
            <person name="Karaoz U."/>
            <person name="Brodie E.L."/>
            <person name="Williams K.H."/>
            <person name="Hubbard S.S."/>
            <person name="Banfield J.F."/>
        </authorList>
    </citation>
    <scope>NUCLEOTIDE SEQUENCE [LARGE SCALE GENOMIC DNA]</scope>
</reference>
<feature type="compositionally biased region" description="Pro residues" evidence="1">
    <location>
        <begin position="125"/>
        <end position="139"/>
    </location>
</feature>
<keyword evidence="2" id="KW-0812">Transmembrane</keyword>
<dbReference type="Gene3D" id="2.60.40.10">
    <property type="entry name" value="Immunoglobulins"/>
    <property type="match status" value="1"/>
</dbReference>
<dbReference type="AlphaFoldDB" id="A0A1F5KKC7"/>
<evidence type="ECO:0000313" key="4">
    <source>
        <dbReference type="EMBL" id="OGE41386.1"/>
    </source>
</evidence>
<feature type="region of interest" description="Disordered" evidence="1">
    <location>
        <begin position="272"/>
        <end position="304"/>
    </location>
</feature>
<feature type="region of interest" description="Disordered" evidence="1">
    <location>
        <begin position="125"/>
        <end position="149"/>
    </location>
</feature>
<sequence length="384" mass="40882">MKLQIVLLCTFITLFLTFGPSKVLAAPASPPQTSPADSSTVTTTKMVWQAPSYSLYTDGSPYLIQVDEENSFGSPYRNTYLSNTSYTPTLSYGLWYWRVKAKDSSGTWSDWSNVWSFTLAATLPSPTPTPSPSPSPTPSPIAASTPTQTFSVSNLPSSINSSDPYTITLQLANFTANTQYYLKGAFQKSGSSNYFGQTRVGDSWIKNNQTYSSQLPITTDSSGNWSGNLEVKVDPEDSGFTGSDSYIFKVARYSGTGSISWSSEQTVSLTDSSTSTSSLSSSTALETSGSPSPSPIPSASGDSSTKLQAVAQSADLHYSSFTLPTLSSNSATVAGIAVENTPEVKVKSSKIALIPTLFGVVLVAGSGVFLAFKHFSLAFFKKLP</sequence>
<keyword evidence="3" id="KW-0732">Signal</keyword>
<dbReference type="InterPro" id="IPR013783">
    <property type="entry name" value="Ig-like_fold"/>
</dbReference>
<dbReference type="EMBL" id="MFDD01000002">
    <property type="protein sequence ID" value="OGE41386.1"/>
    <property type="molecule type" value="Genomic_DNA"/>
</dbReference>
<feature type="compositionally biased region" description="Low complexity" evidence="1">
    <location>
        <begin position="140"/>
        <end position="149"/>
    </location>
</feature>
<keyword evidence="2" id="KW-0472">Membrane</keyword>
<proteinExistence type="predicted"/>
<dbReference type="Proteomes" id="UP000177328">
    <property type="component" value="Unassembled WGS sequence"/>
</dbReference>
<feature type="chain" id="PRO_5009519121" description="Fibronectin type-III domain-containing protein" evidence="3">
    <location>
        <begin position="26"/>
        <end position="384"/>
    </location>
</feature>
<comment type="caution">
    <text evidence="4">The sequence shown here is derived from an EMBL/GenBank/DDBJ whole genome shotgun (WGS) entry which is preliminary data.</text>
</comment>